<dbReference type="OMA" id="CANARFA"/>
<dbReference type="Proteomes" id="UP000195557">
    <property type="component" value="Unassembled WGS sequence"/>
</dbReference>
<dbReference type="GeneID" id="9831335"/>
<reference evidence="2" key="3">
    <citation type="submission" date="2017-04" db="EMBL/GenBank/DDBJ databases">
        <title>Population genomics of picophytoplankton unveils novel chromosome hypervariability.</title>
        <authorList>
            <consortium name="DOE Joint Genome Institute"/>
            <person name="Blanc-Mathieu R."/>
            <person name="Krasovec M."/>
            <person name="Hebrard M."/>
            <person name="Yau S."/>
            <person name="Desgranges E."/>
            <person name="Martin J."/>
            <person name="Schackwitz W."/>
            <person name="Kuo A."/>
            <person name="Salin G."/>
            <person name="Donnadieu C."/>
            <person name="Desdevises Y."/>
            <person name="Sanchez-Ferandin S."/>
            <person name="Moreau H."/>
            <person name="Rivals E."/>
            <person name="Grigoriev I.V."/>
            <person name="Grimsley N."/>
            <person name="Eyre-Walker A."/>
            <person name="Piganeau G."/>
        </authorList>
    </citation>
    <scope>NUCLEOTIDE SEQUENCE [LARGE SCALE GENOMIC DNA]</scope>
    <source>
        <strain evidence="2">RCC 1115</strain>
    </source>
</reference>
<reference evidence="1" key="2">
    <citation type="journal article" date="2014" name="BMC Genomics">
        <title>An improved genome of the model marine alga Ostreococcus tauri unfolds by assessing Illumina de novo assemblies.</title>
        <authorList>
            <person name="Blanc-Mathieu R."/>
            <person name="Verhelst B."/>
            <person name="Derelle E."/>
            <person name="Rombauts S."/>
            <person name="Bouget F.Y."/>
            <person name="Carre I."/>
            <person name="Chateau A."/>
            <person name="Eyre-Walker A."/>
            <person name="Grimsley N."/>
            <person name="Moreau H."/>
            <person name="Piegu B."/>
            <person name="Rivals E."/>
            <person name="Schackwitz W."/>
            <person name="Van de Peer Y."/>
            <person name="Piganeau G."/>
        </authorList>
    </citation>
    <scope>NUCLEOTIDE SEQUENCE</scope>
    <source>
        <strain evidence="1">RCC4221</strain>
    </source>
</reference>
<dbReference type="Pfam" id="PF11095">
    <property type="entry name" value="Gemin7"/>
    <property type="match status" value="1"/>
</dbReference>
<dbReference type="OrthoDB" id="10542174at2759"/>
<accession>A0A454XS45</accession>
<dbReference type="EMBL" id="CAID01000008">
    <property type="protein sequence ID" value="CAL54852.1"/>
    <property type="molecule type" value="Genomic_DNA"/>
</dbReference>
<organism evidence="1 3">
    <name type="scientific">Ostreococcus tauri</name>
    <name type="common">Marine green alga</name>
    <dbReference type="NCBI Taxonomy" id="70448"/>
    <lineage>
        <taxon>Eukaryota</taxon>
        <taxon>Viridiplantae</taxon>
        <taxon>Chlorophyta</taxon>
        <taxon>Mamiellophyceae</taxon>
        <taxon>Mamiellales</taxon>
        <taxon>Bathycoccaceae</taxon>
        <taxon>Ostreococcus</taxon>
    </lineage>
</organism>
<dbReference type="InterPro" id="IPR020338">
    <property type="entry name" value="SMN_gemin7"/>
</dbReference>
<accession>A0A1Y5IF99</accession>
<dbReference type="GO" id="GO:0034719">
    <property type="term" value="C:SMN-Sm protein complex"/>
    <property type="evidence" value="ECO:0007669"/>
    <property type="project" value="InterPro"/>
</dbReference>
<gene>
    <name evidence="2" type="ORF">BE221DRAFT_191362</name>
    <name evidence="1" type="ORF">OT_ostta08g01170</name>
</gene>
<reference evidence="1 3" key="1">
    <citation type="journal article" date="2006" name="Proc. Natl. Acad. Sci. U.S.A.">
        <title>Genome analysis of the smallest free-living eukaryote Ostreococcus tauri unveils many unique features.</title>
        <authorList>
            <person name="Derelle E."/>
            <person name="Ferraz C."/>
            <person name="Rombauts S."/>
            <person name="Rouze P."/>
            <person name="Worden A.Z."/>
            <person name="Robbens S."/>
            <person name="Partensky F."/>
            <person name="Degroeve S."/>
            <person name="Echeynie S."/>
            <person name="Cooke R."/>
            <person name="Saeys Y."/>
            <person name="Wuyts J."/>
            <person name="Jabbari K."/>
            <person name="Bowler C."/>
            <person name="Panaud O."/>
            <person name="Piegu B."/>
            <person name="Ball S.G."/>
            <person name="Ral J.-P."/>
            <person name="Bouget F.-Y."/>
            <person name="Piganeau G."/>
            <person name="De Baets B."/>
            <person name="Picard A."/>
            <person name="Delseny M."/>
            <person name="Demaille J."/>
            <person name="Van de Peer Y."/>
            <person name="Moreau H."/>
        </authorList>
    </citation>
    <scope>NUCLEOTIDE SEQUENCE [LARGE SCALE GENOMIC DNA]</scope>
    <source>
        <strain evidence="1 3">OTTH0595</strain>
    </source>
</reference>
<accession>Q013S7</accession>
<dbReference type="AlphaFoldDB" id="Q013S7"/>
<dbReference type="EMBL" id="KZ155780">
    <property type="protein sequence ID" value="OUS46874.1"/>
    <property type="molecule type" value="Genomic_DNA"/>
</dbReference>
<name>Q013S7_OSTTA</name>
<dbReference type="Gene3D" id="2.30.30.100">
    <property type="match status" value="1"/>
</dbReference>
<dbReference type="Proteomes" id="UP000009170">
    <property type="component" value="Unassembled WGS sequence"/>
</dbReference>
<evidence type="ECO:0000313" key="1">
    <source>
        <dbReference type="EMBL" id="CAL54852.1"/>
    </source>
</evidence>
<proteinExistence type="predicted"/>
<sequence length="106" mass="11345">MARAHDEVVAEDSTEAQRIRVALRLRAIASYSDLVGRACEITLLGDASPCASGVFRGVDSGEECYLVESLESALGTTKRARVRVREVSSLRFEAAVKMATREAAGG</sequence>
<evidence type="ECO:0000313" key="3">
    <source>
        <dbReference type="Proteomes" id="UP000009170"/>
    </source>
</evidence>
<keyword evidence="3" id="KW-1185">Reference proteome</keyword>
<dbReference type="KEGG" id="ota:OT_ostta08g01170"/>
<evidence type="ECO:0000313" key="2">
    <source>
        <dbReference type="EMBL" id="OUS46874.1"/>
    </source>
</evidence>
<dbReference type="InParanoid" id="Q013S7"/>
<protein>
    <submittedName>
        <fullName evidence="2">Gem-associated protein 7-domain-containing protein</fullName>
    </submittedName>
    <submittedName>
        <fullName evidence="1">SMN complex, gem-associated protein 7</fullName>
    </submittedName>
</protein>
<dbReference type="RefSeq" id="XP_003080684.1">
    <property type="nucleotide sequence ID" value="XM_003080636.1"/>
</dbReference>